<evidence type="ECO:0000256" key="1">
    <source>
        <dbReference type="SAM" id="MobiDB-lite"/>
    </source>
</evidence>
<feature type="signal peptide" evidence="2">
    <location>
        <begin position="1"/>
        <end position="28"/>
    </location>
</feature>
<keyword evidence="6" id="KW-1185">Reference proteome</keyword>
<keyword evidence="2" id="KW-0732">Signal</keyword>
<dbReference type="EMBL" id="CAMXCS010000001">
    <property type="protein sequence ID" value="CAI3934866.1"/>
    <property type="molecule type" value="Genomic_DNA"/>
</dbReference>
<feature type="chain" id="PRO_5040840053" evidence="2">
    <location>
        <begin position="29"/>
        <end position="183"/>
    </location>
</feature>
<evidence type="ECO:0000313" key="3">
    <source>
        <dbReference type="EMBL" id="CAI3926127.1"/>
    </source>
</evidence>
<comment type="caution">
    <text evidence="3">The sequence shown here is derived from an EMBL/GenBank/DDBJ whole genome shotgun (WGS) entry which is preliminary data.</text>
</comment>
<feature type="compositionally biased region" description="Basic residues" evidence="1">
    <location>
        <begin position="164"/>
        <end position="183"/>
    </location>
</feature>
<gene>
    <name evidence="4" type="ORF">R53529_LOCUS750</name>
    <name evidence="3" type="ORF">R53530_LOCUS351</name>
</gene>
<feature type="region of interest" description="Disordered" evidence="1">
    <location>
        <begin position="156"/>
        <end position="183"/>
    </location>
</feature>
<evidence type="ECO:0000256" key="2">
    <source>
        <dbReference type="SAM" id="SignalP"/>
    </source>
</evidence>
<evidence type="ECO:0000313" key="5">
    <source>
        <dbReference type="Proteomes" id="UP001154255"/>
    </source>
</evidence>
<accession>A0A9W4XGZ5</accession>
<evidence type="ECO:0000313" key="4">
    <source>
        <dbReference type="EMBL" id="CAI3934866.1"/>
    </source>
</evidence>
<name>A0A9W4XGZ5_9PROT</name>
<sequence>MSFSIKRLALSGVILSGLIVGQISTANAACRSSSAHEAFNVEGLKSELMVTALSCKAQDQYNGFIKQFGSIVNDQESQLKRHFRTTYGRGAQKAQDDYITQLANVQSSQGLKAGTIFCLQRMSMFDELKPLKTATDLSQYAEAKDIAQPTSIEVCDAPASSSKSRAKTSKKRAVRHTKKTSKK</sequence>
<proteinExistence type="predicted"/>
<reference evidence="3" key="1">
    <citation type="submission" date="2022-10" db="EMBL/GenBank/DDBJ databases">
        <authorList>
            <person name="Botero Cardona J."/>
        </authorList>
    </citation>
    <scope>NUCLEOTIDE SEQUENCE</scope>
    <source>
        <strain evidence="3">LMG 31819</strain>
        <strain evidence="4">R-53529</strain>
    </source>
</reference>
<dbReference type="AlphaFoldDB" id="A0A9W4XGZ5"/>
<organism evidence="3 5">
    <name type="scientific">Commensalibacter communis</name>
    <dbReference type="NCBI Taxonomy" id="2972786"/>
    <lineage>
        <taxon>Bacteria</taxon>
        <taxon>Pseudomonadati</taxon>
        <taxon>Pseudomonadota</taxon>
        <taxon>Alphaproteobacteria</taxon>
        <taxon>Acetobacterales</taxon>
        <taxon>Acetobacteraceae</taxon>
    </lineage>
</organism>
<dbReference type="Proteomes" id="UP001154259">
    <property type="component" value="Unassembled WGS sequence"/>
</dbReference>
<protein>
    <submittedName>
        <fullName evidence="3">Uncharacterized protein</fullName>
    </submittedName>
</protein>
<dbReference type="RefSeq" id="WP_271789181.1">
    <property type="nucleotide sequence ID" value="NZ_CAMXCJ010000001.1"/>
</dbReference>
<dbReference type="EMBL" id="CAMXCM010000001">
    <property type="protein sequence ID" value="CAI3926127.1"/>
    <property type="molecule type" value="Genomic_DNA"/>
</dbReference>
<dbReference type="Proteomes" id="UP001154255">
    <property type="component" value="Unassembled WGS sequence"/>
</dbReference>
<evidence type="ECO:0000313" key="6">
    <source>
        <dbReference type="Proteomes" id="UP001154259"/>
    </source>
</evidence>